<feature type="domain" description="GST N-terminal" evidence="2">
    <location>
        <begin position="15"/>
        <end position="94"/>
    </location>
</feature>
<dbReference type="InterPro" id="IPR040079">
    <property type="entry name" value="Glutathione_S-Trfase"/>
</dbReference>
<dbReference type="FunFam" id="3.40.30.10:FF:000123">
    <property type="entry name" value="Glutathione transferase o1"/>
    <property type="match status" value="1"/>
</dbReference>
<reference evidence="3" key="2">
    <citation type="submission" date="2009-03" db="EMBL/GenBank/DDBJ databases">
        <authorList>
            <person name="Gang L."/>
        </authorList>
    </citation>
    <scope>NUCLEOTIDE SEQUENCE</scope>
    <source>
        <strain evidence="3">Anhui</strain>
    </source>
</reference>
<dbReference type="Gene3D" id="3.40.30.10">
    <property type="entry name" value="Glutaredoxin"/>
    <property type="match status" value="1"/>
</dbReference>
<name>C1LI78_SCHJA</name>
<evidence type="ECO:0000259" key="2">
    <source>
        <dbReference type="PROSITE" id="PS50404"/>
    </source>
</evidence>
<evidence type="ECO:0000313" key="3">
    <source>
        <dbReference type="EMBL" id="CAX74406.1"/>
    </source>
</evidence>
<evidence type="ECO:0000256" key="1">
    <source>
        <dbReference type="ARBA" id="ARBA00011067"/>
    </source>
</evidence>
<dbReference type="PROSITE" id="PS50404">
    <property type="entry name" value="GST_NTER"/>
    <property type="match status" value="1"/>
</dbReference>
<dbReference type="PANTHER" id="PTHR43968:SF6">
    <property type="entry name" value="GLUTATHIONE S-TRANSFERASE OMEGA"/>
    <property type="match status" value="1"/>
</dbReference>
<reference evidence="3" key="1">
    <citation type="journal article" date="2009" name="Nature">
        <title>The Schistosoma japonicum genome reveals features of host-parasite interplay.</title>
        <authorList>
            <person name="Liu F."/>
            <person name="Zhou Y."/>
            <person name="Wang Z.Q."/>
            <person name="Lu G."/>
            <person name="Zheng H."/>
            <person name="Brindley P.J."/>
            <person name="McManus D.P."/>
            <person name="Blair D."/>
            <person name="Zhang Q.H."/>
            <person name="Zhong Y."/>
            <person name="Wang S."/>
            <person name="Han Z.G."/>
            <person name="Chen Z."/>
        </authorList>
    </citation>
    <scope>NUCLEOTIDE SEQUENCE</scope>
    <source>
        <strain evidence="3">Anhui</strain>
    </source>
</reference>
<organism evidence="3">
    <name type="scientific">Schistosoma japonicum</name>
    <name type="common">Blood fluke</name>
    <dbReference type="NCBI Taxonomy" id="6182"/>
    <lineage>
        <taxon>Eukaryota</taxon>
        <taxon>Metazoa</taxon>
        <taxon>Spiralia</taxon>
        <taxon>Lophotrochozoa</taxon>
        <taxon>Platyhelminthes</taxon>
        <taxon>Trematoda</taxon>
        <taxon>Digenea</taxon>
        <taxon>Strigeidida</taxon>
        <taxon>Schistosomatoidea</taxon>
        <taxon>Schistosomatidae</taxon>
        <taxon>Schistosoma</taxon>
    </lineage>
</organism>
<dbReference type="Pfam" id="PF13410">
    <property type="entry name" value="GST_C_2"/>
    <property type="match status" value="1"/>
</dbReference>
<dbReference type="EMBL" id="FN318678">
    <property type="protein sequence ID" value="CAX74406.1"/>
    <property type="molecule type" value="mRNA"/>
</dbReference>
<sequence length="241" mass="27484">MHLKRSDPKPPIDPNRLTLIGFRFCPYVDRVKLVLSYYKVDYDLINISLISKPDWFLEMYPTGKVPLLLLQNGQKLPESDIIMRYIDKIYGSEALLSHCGIGEFEKAKGLVNQISRSTYMIISVPEINPCDISHYRQACSQINEAIKGPYFTGSNISLADLIVFPHLHRLETIMGRIHGKKPEEIKELNTNDELCKEWPKLTAFLNIMREQTFVADVTIPCRIHAEYAATVASGCNNPDIE</sequence>
<dbReference type="GO" id="GO:0005737">
    <property type="term" value="C:cytoplasm"/>
    <property type="evidence" value="ECO:0007669"/>
    <property type="project" value="TreeGrafter"/>
</dbReference>
<dbReference type="PROSITE" id="PS51354">
    <property type="entry name" value="GLUTAREDOXIN_2"/>
    <property type="match status" value="1"/>
</dbReference>
<dbReference type="SUPFAM" id="SSF52833">
    <property type="entry name" value="Thioredoxin-like"/>
    <property type="match status" value="1"/>
</dbReference>
<dbReference type="SUPFAM" id="SSF47616">
    <property type="entry name" value="GST C-terminal domain-like"/>
    <property type="match status" value="1"/>
</dbReference>
<proteinExistence type="evidence at transcript level"/>
<dbReference type="InterPro" id="IPR036249">
    <property type="entry name" value="Thioredoxin-like_sf"/>
</dbReference>
<dbReference type="InterPro" id="IPR004045">
    <property type="entry name" value="Glutathione_S-Trfase_N"/>
</dbReference>
<dbReference type="PANTHER" id="PTHR43968">
    <property type="match status" value="1"/>
</dbReference>
<dbReference type="InterPro" id="IPR050983">
    <property type="entry name" value="GST_Omega/HSP26"/>
</dbReference>
<dbReference type="SFLD" id="SFLDG00358">
    <property type="entry name" value="Main_(cytGST)"/>
    <property type="match status" value="1"/>
</dbReference>
<accession>C1LI78</accession>
<dbReference type="AlphaFoldDB" id="C1LI78"/>
<dbReference type="InterPro" id="IPR036282">
    <property type="entry name" value="Glutathione-S-Trfase_C_sf"/>
</dbReference>
<comment type="similarity">
    <text evidence="1">Belongs to the GST superfamily. Omega family.</text>
</comment>
<protein>
    <submittedName>
        <fullName evidence="3">Stringent starvation protein A</fullName>
    </submittedName>
</protein>
<dbReference type="SFLD" id="SFLDS00019">
    <property type="entry name" value="Glutathione_Transferase_(cytos"/>
    <property type="match status" value="1"/>
</dbReference>
<dbReference type="Pfam" id="PF13417">
    <property type="entry name" value="GST_N_3"/>
    <property type="match status" value="1"/>
</dbReference>
<dbReference type="Gene3D" id="1.20.1050.10">
    <property type="match status" value="1"/>
</dbReference>
<dbReference type="GO" id="GO:0004364">
    <property type="term" value="F:glutathione transferase activity"/>
    <property type="evidence" value="ECO:0007669"/>
    <property type="project" value="UniProtKB-EC"/>
</dbReference>